<accession>C2CHF9</accession>
<dbReference type="Pfam" id="PF00561">
    <property type="entry name" value="Abhydrolase_1"/>
    <property type="match status" value="1"/>
</dbReference>
<dbReference type="EMBL" id="ACGC01000048">
    <property type="protein sequence ID" value="EEI83041.1"/>
    <property type="molecule type" value="Genomic_DNA"/>
</dbReference>
<dbReference type="PANTHER" id="PTHR43358:SF4">
    <property type="entry name" value="ALPHA_BETA HYDROLASE FOLD-1 DOMAIN-CONTAINING PROTEIN"/>
    <property type="match status" value="1"/>
</dbReference>
<name>C2CHF9_9FIRM</name>
<dbReference type="RefSeq" id="WP_004837031.1">
    <property type="nucleotide sequence ID" value="NZ_GG666297.1"/>
</dbReference>
<gene>
    <name evidence="2" type="ORF">HMPREF0077_0919</name>
</gene>
<evidence type="ECO:0000259" key="1">
    <source>
        <dbReference type="Pfam" id="PF00561"/>
    </source>
</evidence>
<dbReference type="InterPro" id="IPR000073">
    <property type="entry name" value="AB_hydrolase_1"/>
</dbReference>
<dbReference type="Proteomes" id="UP000003744">
    <property type="component" value="Unassembled WGS sequence"/>
</dbReference>
<dbReference type="InterPro" id="IPR052920">
    <property type="entry name" value="DNA-binding_regulatory"/>
</dbReference>
<dbReference type="eggNOG" id="COG1073">
    <property type="taxonomic scope" value="Bacteria"/>
</dbReference>
<dbReference type="AlphaFoldDB" id="C2CHF9"/>
<dbReference type="Gene3D" id="3.40.50.1820">
    <property type="entry name" value="alpha/beta hydrolase"/>
    <property type="match status" value="1"/>
</dbReference>
<evidence type="ECO:0000313" key="2">
    <source>
        <dbReference type="EMBL" id="EEI83041.1"/>
    </source>
</evidence>
<organism evidence="2 3">
    <name type="scientific">Anaerococcus tetradius ATCC 35098</name>
    <dbReference type="NCBI Taxonomy" id="525255"/>
    <lineage>
        <taxon>Bacteria</taxon>
        <taxon>Bacillati</taxon>
        <taxon>Bacillota</taxon>
        <taxon>Tissierellia</taxon>
        <taxon>Tissierellales</taxon>
        <taxon>Peptoniphilaceae</taxon>
        <taxon>Anaerococcus</taxon>
    </lineage>
</organism>
<proteinExistence type="predicted"/>
<comment type="caution">
    <text evidence="2">The sequence shown here is derived from an EMBL/GenBank/DDBJ whole genome shotgun (WGS) entry which is preliminary data.</text>
</comment>
<dbReference type="InterPro" id="IPR029058">
    <property type="entry name" value="AB_hydrolase_fold"/>
</dbReference>
<evidence type="ECO:0000313" key="3">
    <source>
        <dbReference type="Proteomes" id="UP000003744"/>
    </source>
</evidence>
<dbReference type="HOGENOM" id="CLU_029375_6_0_9"/>
<sequence>MKKKIKLVVGAVLALFIILALAMGIFIGSATFNGLTNLISREDTIKNISLYKDKYDEFAKDKDIEEIKIKSSKDEHDIPAIFVNNPKSKGTCVMVHGLGGSKYSLYRQGQIFYDLGFSLLIYDQRNSGDNEAKYNTFGILESFDTLDVINFAKAKENARKLILYGESYGGSTSLIACGRDDSDIDYLILDCPVADSNEIADENFLKIEKDKKIPVDFMKFCGNIFLKMKLGFTLKDIDATKWAKEVDCPTLIINSKADNITPVHMGEDIYKSIKSDKREIYTGENFAHTKFSEEDPKGFRKVVGDFLGKY</sequence>
<feature type="domain" description="AB hydrolase-1" evidence="1">
    <location>
        <begin position="93"/>
        <end position="199"/>
    </location>
</feature>
<dbReference type="PANTHER" id="PTHR43358">
    <property type="entry name" value="ALPHA/BETA-HYDROLASE"/>
    <property type="match status" value="1"/>
</dbReference>
<reference evidence="2 3" key="1">
    <citation type="submission" date="2009-01" db="EMBL/GenBank/DDBJ databases">
        <authorList>
            <person name="Qin X."/>
            <person name="Bachman B."/>
            <person name="Battles P."/>
            <person name="Bell A."/>
            <person name="Bess C."/>
            <person name="Bickham C."/>
            <person name="Chaboub L."/>
            <person name="Chen D."/>
            <person name="Coyle M."/>
            <person name="Deiros D.R."/>
            <person name="Dinh H."/>
            <person name="Forbes L."/>
            <person name="Fowler G."/>
            <person name="Francisco L."/>
            <person name="Fu Q."/>
            <person name="Gubbala S."/>
            <person name="Hale W."/>
            <person name="Han Y."/>
            <person name="Hemphill L."/>
            <person name="Highlander S.K."/>
            <person name="Hirani K."/>
            <person name="Hogues M."/>
            <person name="Jackson L."/>
            <person name="Jakkamsetti A."/>
            <person name="Javaid M."/>
            <person name="Jiang H."/>
            <person name="Korchina V."/>
            <person name="Kovar C."/>
            <person name="Lara F."/>
            <person name="Lee S."/>
            <person name="Mata R."/>
            <person name="Mathew T."/>
            <person name="Moen C."/>
            <person name="Morales K."/>
            <person name="Munidasa M."/>
            <person name="Nazareth L."/>
            <person name="Ngo R."/>
            <person name="Nguyen L."/>
            <person name="Okwuonu G."/>
            <person name="Ongeri F."/>
            <person name="Patil S."/>
            <person name="Petrosino J."/>
            <person name="Pham C."/>
            <person name="Pham P."/>
            <person name="Pu L.-L."/>
            <person name="Puazo M."/>
            <person name="Raj R."/>
            <person name="Reid J."/>
            <person name="Rouhana J."/>
            <person name="Saada N."/>
            <person name="Shang Y."/>
            <person name="Simmons D."/>
            <person name="Thornton R."/>
            <person name="Warren J."/>
            <person name="Weissenberger G."/>
            <person name="Zhang J."/>
            <person name="Zhang L."/>
            <person name="Zhou C."/>
            <person name="Zhu D."/>
            <person name="Muzny D."/>
            <person name="Worley K."/>
            <person name="Gibbs R."/>
        </authorList>
    </citation>
    <scope>NUCLEOTIDE SEQUENCE [LARGE SCALE GENOMIC DNA]</scope>
    <source>
        <strain evidence="2 3">ATCC 35098</strain>
    </source>
</reference>
<dbReference type="SUPFAM" id="SSF53474">
    <property type="entry name" value="alpha/beta-Hydrolases"/>
    <property type="match status" value="1"/>
</dbReference>
<protein>
    <recommendedName>
        <fullName evidence="1">AB hydrolase-1 domain-containing protein</fullName>
    </recommendedName>
</protein>